<gene>
    <name evidence="2" type="ORF">PIB30_091139</name>
</gene>
<dbReference type="EMBL" id="JASCZI010213250">
    <property type="protein sequence ID" value="MED6201039.1"/>
    <property type="molecule type" value="Genomic_DNA"/>
</dbReference>
<keyword evidence="3" id="KW-1185">Reference proteome</keyword>
<comment type="caution">
    <text evidence="2">The sequence shown here is derived from an EMBL/GenBank/DDBJ whole genome shotgun (WGS) entry which is preliminary data.</text>
</comment>
<evidence type="ECO:0000313" key="2">
    <source>
        <dbReference type="EMBL" id="MED6201039.1"/>
    </source>
</evidence>
<accession>A0ABU6XTT9</accession>
<organism evidence="2 3">
    <name type="scientific">Stylosanthes scabra</name>
    <dbReference type="NCBI Taxonomy" id="79078"/>
    <lineage>
        <taxon>Eukaryota</taxon>
        <taxon>Viridiplantae</taxon>
        <taxon>Streptophyta</taxon>
        <taxon>Embryophyta</taxon>
        <taxon>Tracheophyta</taxon>
        <taxon>Spermatophyta</taxon>
        <taxon>Magnoliopsida</taxon>
        <taxon>eudicotyledons</taxon>
        <taxon>Gunneridae</taxon>
        <taxon>Pentapetalae</taxon>
        <taxon>rosids</taxon>
        <taxon>fabids</taxon>
        <taxon>Fabales</taxon>
        <taxon>Fabaceae</taxon>
        <taxon>Papilionoideae</taxon>
        <taxon>50 kb inversion clade</taxon>
        <taxon>dalbergioids sensu lato</taxon>
        <taxon>Dalbergieae</taxon>
        <taxon>Pterocarpus clade</taxon>
        <taxon>Stylosanthes</taxon>
    </lineage>
</organism>
<sequence length="149" mass="16871">MEEDGTFCFKRYRLRQEDDVRLIRNWHNHFSTIILLELYVILVDINGSSVSKACVDTQSSGGVGTNIRRLMVDLNTTPDCSIEGSNLEMDAPMEGMLEEEFESHENSMVGDPSMHSYHINPDSDGDEAEVEPAHFDVEDDEKTNYVTHG</sequence>
<dbReference type="Proteomes" id="UP001341840">
    <property type="component" value="Unassembled WGS sequence"/>
</dbReference>
<evidence type="ECO:0000256" key="1">
    <source>
        <dbReference type="SAM" id="MobiDB-lite"/>
    </source>
</evidence>
<name>A0ABU6XTT9_9FABA</name>
<evidence type="ECO:0000313" key="3">
    <source>
        <dbReference type="Proteomes" id="UP001341840"/>
    </source>
</evidence>
<protein>
    <submittedName>
        <fullName evidence="2">Uncharacterized protein</fullName>
    </submittedName>
</protein>
<proteinExistence type="predicted"/>
<feature type="region of interest" description="Disordered" evidence="1">
    <location>
        <begin position="103"/>
        <end position="129"/>
    </location>
</feature>
<reference evidence="2 3" key="1">
    <citation type="journal article" date="2023" name="Plants (Basel)">
        <title>Bridging the Gap: Combining Genomics and Transcriptomics Approaches to Understand Stylosanthes scabra, an Orphan Legume from the Brazilian Caatinga.</title>
        <authorList>
            <person name="Ferreira-Neto J.R.C."/>
            <person name="da Silva M.D."/>
            <person name="Binneck E."/>
            <person name="de Melo N.F."/>
            <person name="da Silva R.H."/>
            <person name="de Melo A.L.T.M."/>
            <person name="Pandolfi V."/>
            <person name="Bustamante F.O."/>
            <person name="Brasileiro-Vidal A.C."/>
            <person name="Benko-Iseppon A.M."/>
        </authorList>
    </citation>
    <scope>NUCLEOTIDE SEQUENCE [LARGE SCALE GENOMIC DNA]</scope>
    <source>
        <tissue evidence="2">Leaves</tissue>
    </source>
</reference>